<evidence type="ECO:0000313" key="2">
    <source>
        <dbReference type="EMBL" id="SHF88692.1"/>
    </source>
</evidence>
<reference evidence="2 3" key="1">
    <citation type="submission" date="2016-11" db="EMBL/GenBank/DDBJ databases">
        <authorList>
            <person name="Jaros S."/>
            <person name="Januszkiewicz K."/>
            <person name="Wedrychowicz H."/>
        </authorList>
    </citation>
    <scope>NUCLEOTIDE SEQUENCE [LARGE SCALE GENOMIC DNA]</scope>
    <source>
        <strain evidence="2 3">IBRC-M 10683</strain>
    </source>
</reference>
<dbReference type="Proteomes" id="UP000183988">
    <property type="component" value="Unassembled WGS sequence"/>
</dbReference>
<dbReference type="STRING" id="930117.SAMN05216225_10083"/>
<dbReference type="GO" id="GO:0005886">
    <property type="term" value="C:plasma membrane"/>
    <property type="evidence" value="ECO:0007669"/>
    <property type="project" value="UniProtKB-SubCell"/>
</dbReference>
<organism evidence="2 3">
    <name type="scientific">Ornithinibacillus halophilus</name>
    <dbReference type="NCBI Taxonomy" id="930117"/>
    <lineage>
        <taxon>Bacteria</taxon>
        <taxon>Bacillati</taxon>
        <taxon>Bacillota</taxon>
        <taxon>Bacilli</taxon>
        <taxon>Bacillales</taxon>
        <taxon>Bacillaceae</taxon>
        <taxon>Ornithinibacillus</taxon>
    </lineage>
</organism>
<accession>A0A1M5FC74</accession>
<dbReference type="Pfam" id="PF12679">
    <property type="entry name" value="ABC2_membrane_2"/>
    <property type="match status" value="1"/>
</dbReference>
<dbReference type="EMBL" id="FQVW01000008">
    <property type="protein sequence ID" value="SHF88692.1"/>
    <property type="molecule type" value="Genomic_DNA"/>
</dbReference>
<feature type="transmembrane region" description="Helical" evidence="1">
    <location>
        <begin position="183"/>
        <end position="206"/>
    </location>
</feature>
<name>A0A1M5FC74_9BACI</name>
<feature type="transmembrane region" description="Helical" evidence="1">
    <location>
        <begin position="218"/>
        <end position="238"/>
    </location>
</feature>
<protein>
    <submittedName>
        <fullName evidence="2">ABC-2 family transporter protein</fullName>
    </submittedName>
</protein>
<keyword evidence="1" id="KW-1133">Transmembrane helix</keyword>
<dbReference type="AlphaFoldDB" id="A0A1M5FC74"/>
<evidence type="ECO:0000256" key="1">
    <source>
        <dbReference type="SAM" id="Phobius"/>
    </source>
</evidence>
<proteinExistence type="predicted"/>
<feature type="transmembrane region" description="Helical" evidence="1">
    <location>
        <begin position="142"/>
        <end position="163"/>
    </location>
</feature>
<feature type="transmembrane region" description="Helical" evidence="1">
    <location>
        <begin position="286"/>
        <end position="310"/>
    </location>
</feature>
<dbReference type="GO" id="GO:0140359">
    <property type="term" value="F:ABC-type transporter activity"/>
    <property type="evidence" value="ECO:0007669"/>
    <property type="project" value="InterPro"/>
</dbReference>
<sequence>MNKWKSLNSMIVHELRLLLRSKWLLNFTILFFAMAALFYFYGLKSIETDPVEVTYGLESVGTDIDIGTVDPSYFGLEETVVEGEGGGGAADSSVGYNRAISMLMNLSLWIIPIIALILGANSIIADKEGGRLALYRTYQMPYIFYLLSKFIALSLSLIISLGISYGVVGVGISLFGEPMENSFLMTFLLLNVFLVILFSALSLIIGSISVTRMQGLSLALFAWSLLVFVYEFVIFSVIDLVPYAQKLNSVLVMVLLNPIESIRVWSIEKLNADYIFGPEFLIISEWGASGMLTNIILITFALMIVIAILVSNQVMKWRG</sequence>
<keyword evidence="1" id="KW-0812">Transmembrane</keyword>
<keyword evidence="3" id="KW-1185">Reference proteome</keyword>
<dbReference type="OrthoDB" id="2680264at2"/>
<feature type="transmembrane region" description="Helical" evidence="1">
    <location>
        <begin position="99"/>
        <end position="121"/>
    </location>
</feature>
<feature type="transmembrane region" description="Helical" evidence="1">
    <location>
        <begin position="23"/>
        <end position="41"/>
    </location>
</feature>
<gene>
    <name evidence="2" type="ORF">SAMN05216225_10083</name>
</gene>
<keyword evidence="1" id="KW-0472">Membrane</keyword>
<evidence type="ECO:0000313" key="3">
    <source>
        <dbReference type="Proteomes" id="UP000183988"/>
    </source>
</evidence>
<dbReference type="RefSeq" id="WP_072888849.1">
    <property type="nucleotide sequence ID" value="NZ_FQVW01000008.1"/>
</dbReference>